<dbReference type="STRING" id="871325.SAMN05444349_11444"/>
<accession>A0A1M5A3A9</accession>
<proteinExistence type="predicted"/>
<sequence>MPSHEKNKKLQNTFLGMGFAVFIYKTHNPCLFYTNTHELPTHILYTNIPKQNALVTIINQRISCFKIFSSSQLK</sequence>
<gene>
    <name evidence="1" type="ORF">SAMN05444349_11444</name>
</gene>
<evidence type="ECO:0000313" key="2">
    <source>
        <dbReference type="Proteomes" id="UP000184436"/>
    </source>
</evidence>
<reference evidence="1 2" key="1">
    <citation type="submission" date="2016-11" db="EMBL/GenBank/DDBJ databases">
        <authorList>
            <person name="Jaros S."/>
            <person name="Januszkiewicz K."/>
            <person name="Wedrychowicz H."/>
        </authorList>
    </citation>
    <scope>NUCLEOTIDE SEQUENCE [LARGE SCALE GENOMIC DNA]</scope>
    <source>
        <strain evidence="1 2">DSM 26883</strain>
    </source>
</reference>
<dbReference type="Proteomes" id="UP000184436">
    <property type="component" value="Unassembled WGS sequence"/>
</dbReference>
<name>A0A1M5A3A9_9BACE</name>
<protein>
    <submittedName>
        <fullName evidence="1">Uncharacterized protein</fullName>
    </submittedName>
</protein>
<dbReference type="EMBL" id="FQVD01000014">
    <property type="protein sequence ID" value="SHF24773.1"/>
    <property type="molecule type" value="Genomic_DNA"/>
</dbReference>
<keyword evidence="2" id="KW-1185">Reference proteome</keyword>
<dbReference type="AlphaFoldDB" id="A0A1M5A3A9"/>
<organism evidence="1 2">
    <name type="scientific">Bacteroides faecichinchillae</name>
    <dbReference type="NCBI Taxonomy" id="871325"/>
    <lineage>
        <taxon>Bacteria</taxon>
        <taxon>Pseudomonadati</taxon>
        <taxon>Bacteroidota</taxon>
        <taxon>Bacteroidia</taxon>
        <taxon>Bacteroidales</taxon>
        <taxon>Bacteroidaceae</taxon>
        <taxon>Bacteroides</taxon>
    </lineage>
</organism>
<evidence type="ECO:0000313" key="1">
    <source>
        <dbReference type="EMBL" id="SHF24773.1"/>
    </source>
</evidence>